<dbReference type="InterPro" id="IPR001228">
    <property type="entry name" value="IspD"/>
</dbReference>
<gene>
    <name evidence="7 8" type="primary">ispD</name>
    <name evidence="8" type="ORF">GCM10007877_17280</name>
</gene>
<comment type="similarity">
    <text evidence="3 7">Belongs to the IspD/TarI cytidylyltransferase family. IspD subfamily.</text>
</comment>
<keyword evidence="4 7" id="KW-0808">Transferase</keyword>
<name>A0AA37WLU9_9GAMM</name>
<dbReference type="NCBIfam" id="TIGR00453">
    <property type="entry name" value="ispD"/>
    <property type="match status" value="1"/>
</dbReference>
<evidence type="ECO:0000313" key="9">
    <source>
        <dbReference type="Proteomes" id="UP001156870"/>
    </source>
</evidence>
<dbReference type="SUPFAM" id="SSF53448">
    <property type="entry name" value="Nucleotide-diphospho-sugar transferases"/>
    <property type="match status" value="1"/>
</dbReference>
<dbReference type="PANTHER" id="PTHR32125">
    <property type="entry name" value="2-C-METHYL-D-ERYTHRITOL 4-PHOSPHATE CYTIDYLYLTRANSFERASE, CHLOROPLASTIC"/>
    <property type="match status" value="1"/>
</dbReference>
<organism evidence="8 9">
    <name type="scientific">Marinibactrum halimedae</name>
    <dbReference type="NCBI Taxonomy" id="1444977"/>
    <lineage>
        <taxon>Bacteria</taxon>
        <taxon>Pseudomonadati</taxon>
        <taxon>Pseudomonadota</taxon>
        <taxon>Gammaproteobacteria</taxon>
        <taxon>Cellvibrionales</taxon>
        <taxon>Cellvibrionaceae</taxon>
        <taxon>Marinibactrum</taxon>
    </lineage>
</organism>
<reference evidence="8 9" key="1">
    <citation type="journal article" date="2014" name="Int. J. Syst. Evol. Microbiol.">
        <title>Complete genome sequence of Corynebacterium casei LMG S-19264T (=DSM 44701T), isolated from a smear-ripened cheese.</title>
        <authorList>
            <consortium name="US DOE Joint Genome Institute (JGI-PGF)"/>
            <person name="Walter F."/>
            <person name="Albersmeier A."/>
            <person name="Kalinowski J."/>
            <person name="Ruckert C."/>
        </authorList>
    </citation>
    <scope>NUCLEOTIDE SEQUENCE [LARGE SCALE GENOMIC DNA]</scope>
    <source>
        <strain evidence="8 9">NBRC 110095</strain>
    </source>
</reference>
<dbReference type="AlphaFoldDB" id="A0AA37WLU9"/>
<comment type="function">
    <text evidence="7">Catalyzes the formation of 4-diphosphocytidyl-2-C-methyl-D-erythritol from CTP and 2-C-methyl-D-erythritol 4-phosphate (MEP).</text>
</comment>
<comment type="catalytic activity">
    <reaction evidence="1 7">
        <text>2-C-methyl-D-erythritol 4-phosphate + CTP + H(+) = 4-CDP-2-C-methyl-D-erythritol + diphosphate</text>
        <dbReference type="Rhea" id="RHEA:13429"/>
        <dbReference type="ChEBI" id="CHEBI:15378"/>
        <dbReference type="ChEBI" id="CHEBI:33019"/>
        <dbReference type="ChEBI" id="CHEBI:37563"/>
        <dbReference type="ChEBI" id="CHEBI:57823"/>
        <dbReference type="ChEBI" id="CHEBI:58262"/>
        <dbReference type="EC" id="2.7.7.60"/>
    </reaction>
</comment>
<dbReference type="InterPro" id="IPR034683">
    <property type="entry name" value="IspD/TarI"/>
</dbReference>
<evidence type="ECO:0000256" key="4">
    <source>
        <dbReference type="ARBA" id="ARBA00022679"/>
    </source>
</evidence>
<dbReference type="FunFam" id="3.90.550.10:FF:000003">
    <property type="entry name" value="2-C-methyl-D-erythritol 4-phosphate cytidylyltransferase"/>
    <property type="match status" value="1"/>
</dbReference>
<dbReference type="PANTHER" id="PTHR32125:SF4">
    <property type="entry name" value="2-C-METHYL-D-ERYTHRITOL 4-PHOSPHATE CYTIDYLYLTRANSFERASE, CHLOROPLASTIC"/>
    <property type="match status" value="1"/>
</dbReference>
<comment type="pathway">
    <text evidence="2 7">Isoprenoid biosynthesis; isopentenyl diphosphate biosynthesis via DXP pathway; isopentenyl diphosphate from 1-deoxy-D-xylulose 5-phosphate: step 2/6.</text>
</comment>
<dbReference type="Gene3D" id="3.90.550.10">
    <property type="entry name" value="Spore Coat Polysaccharide Biosynthesis Protein SpsA, Chain A"/>
    <property type="match status" value="1"/>
</dbReference>
<dbReference type="RefSeq" id="WP_232593219.1">
    <property type="nucleotide sequence ID" value="NZ_BSPD01000037.1"/>
</dbReference>
<dbReference type="GO" id="GO:0019288">
    <property type="term" value="P:isopentenyl diphosphate biosynthetic process, methylerythritol 4-phosphate pathway"/>
    <property type="evidence" value="ECO:0007669"/>
    <property type="project" value="UniProtKB-UniRule"/>
</dbReference>
<sequence>MSVDADFPSVLSPRLSKAKLWAIVPAAGVGARMGSDLPKQYLTMQGKTVIEHTLDRLLTLPTLEKVIVAIGKHDGIWQTLLSASSHRVLSTIGGRDRADSVLAGLNALKTLASDDDWVMVHDAARPCVRLPCLEKLIQKVVEHDCGGILAVPASDTLKQSSADNIVSCTIDRQEIWQAQTPQMFKVGQLREALAAALEGGYPVTDEASAIERAGLPVMLVEGRRDNIKITHPEDLPLAEFLLGQQCND</sequence>
<feature type="site" description="Positions MEP for the nucleophilic attack" evidence="7">
    <location>
        <position position="228"/>
    </location>
</feature>
<protein>
    <recommendedName>
        <fullName evidence="7">2-C-methyl-D-erythritol 4-phosphate cytidylyltransferase</fullName>
        <ecNumber evidence="7">2.7.7.60</ecNumber>
    </recommendedName>
    <alternativeName>
        <fullName evidence="7">4-diphosphocytidyl-2C-methyl-D-erythritol synthase</fullName>
    </alternativeName>
    <alternativeName>
        <fullName evidence="7">MEP cytidylyltransferase</fullName>
        <shortName evidence="7">MCT</shortName>
    </alternativeName>
</protein>
<evidence type="ECO:0000256" key="5">
    <source>
        <dbReference type="ARBA" id="ARBA00022695"/>
    </source>
</evidence>
<dbReference type="Pfam" id="PF01128">
    <property type="entry name" value="IspD"/>
    <property type="match status" value="1"/>
</dbReference>
<dbReference type="GO" id="GO:0050518">
    <property type="term" value="F:2-C-methyl-D-erythritol 4-phosphate cytidylyltransferase activity"/>
    <property type="evidence" value="ECO:0007669"/>
    <property type="project" value="UniProtKB-UniRule"/>
</dbReference>
<dbReference type="InterPro" id="IPR029044">
    <property type="entry name" value="Nucleotide-diphossugar_trans"/>
</dbReference>
<keyword evidence="6 7" id="KW-0414">Isoprene biosynthesis</keyword>
<comment type="caution">
    <text evidence="8">The sequence shown here is derived from an EMBL/GenBank/DDBJ whole genome shotgun (WGS) entry which is preliminary data.</text>
</comment>
<evidence type="ECO:0000313" key="8">
    <source>
        <dbReference type="EMBL" id="GLS26013.1"/>
    </source>
</evidence>
<dbReference type="InterPro" id="IPR050088">
    <property type="entry name" value="IspD/TarI_cytidylyltransf_bact"/>
</dbReference>
<feature type="site" description="Transition state stabilizer" evidence="7">
    <location>
        <position position="32"/>
    </location>
</feature>
<evidence type="ECO:0000256" key="3">
    <source>
        <dbReference type="ARBA" id="ARBA00009789"/>
    </source>
</evidence>
<dbReference type="HAMAP" id="MF_00108">
    <property type="entry name" value="IspD"/>
    <property type="match status" value="1"/>
</dbReference>
<dbReference type="Proteomes" id="UP001156870">
    <property type="component" value="Unassembled WGS sequence"/>
</dbReference>
<dbReference type="PROSITE" id="PS01295">
    <property type="entry name" value="ISPD"/>
    <property type="match status" value="1"/>
</dbReference>
<evidence type="ECO:0000256" key="2">
    <source>
        <dbReference type="ARBA" id="ARBA00004787"/>
    </source>
</evidence>
<evidence type="ECO:0000256" key="6">
    <source>
        <dbReference type="ARBA" id="ARBA00023229"/>
    </source>
</evidence>
<keyword evidence="5 7" id="KW-0548">Nucleotidyltransferase</keyword>
<feature type="site" description="Positions MEP for the nucleophilic attack" evidence="7">
    <location>
        <position position="172"/>
    </location>
</feature>
<evidence type="ECO:0000256" key="1">
    <source>
        <dbReference type="ARBA" id="ARBA00001282"/>
    </source>
</evidence>
<dbReference type="CDD" id="cd02516">
    <property type="entry name" value="CDP-ME_synthetase"/>
    <property type="match status" value="1"/>
</dbReference>
<feature type="site" description="Transition state stabilizer" evidence="7">
    <location>
        <position position="39"/>
    </location>
</feature>
<keyword evidence="9" id="KW-1185">Reference proteome</keyword>
<proteinExistence type="inferred from homology"/>
<dbReference type="InterPro" id="IPR018294">
    <property type="entry name" value="ISPD_synthase_CS"/>
</dbReference>
<evidence type="ECO:0000256" key="7">
    <source>
        <dbReference type="HAMAP-Rule" id="MF_00108"/>
    </source>
</evidence>
<accession>A0AA37WLU9</accession>
<dbReference type="EC" id="2.7.7.60" evidence="7"/>
<dbReference type="EMBL" id="BSPD01000037">
    <property type="protein sequence ID" value="GLS26013.1"/>
    <property type="molecule type" value="Genomic_DNA"/>
</dbReference>